<comment type="caution">
    <text evidence="1">The sequence shown here is derived from an EMBL/GenBank/DDBJ whole genome shotgun (WGS) entry which is preliminary data.</text>
</comment>
<protein>
    <submittedName>
        <fullName evidence="1">Uncharacterized protein</fullName>
    </submittedName>
</protein>
<proteinExistence type="predicted"/>
<name>A0A0F9J434_9ZZZZ</name>
<dbReference type="EMBL" id="LAZR01010888">
    <property type="protein sequence ID" value="KKM64489.1"/>
    <property type="molecule type" value="Genomic_DNA"/>
</dbReference>
<sequence length="63" mass="7561">MSELGIKQAHDHNELQRFLWDNTPEHMLVNPKAPALKQDKQLMAIQRLHKELTKQHRKEKDHE</sequence>
<organism evidence="1">
    <name type="scientific">marine sediment metagenome</name>
    <dbReference type="NCBI Taxonomy" id="412755"/>
    <lineage>
        <taxon>unclassified sequences</taxon>
        <taxon>metagenomes</taxon>
        <taxon>ecological metagenomes</taxon>
    </lineage>
</organism>
<dbReference type="AlphaFoldDB" id="A0A0F9J434"/>
<reference evidence="1" key="1">
    <citation type="journal article" date="2015" name="Nature">
        <title>Complex archaea that bridge the gap between prokaryotes and eukaryotes.</title>
        <authorList>
            <person name="Spang A."/>
            <person name="Saw J.H."/>
            <person name="Jorgensen S.L."/>
            <person name="Zaremba-Niedzwiedzka K."/>
            <person name="Martijn J."/>
            <person name="Lind A.E."/>
            <person name="van Eijk R."/>
            <person name="Schleper C."/>
            <person name="Guy L."/>
            <person name="Ettema T.J."/>
        </authorList>
    </citation>
    <scope>NUCLEOTIDE SEQUENCE</scope>
</reference>
<gene>
    <name evidence="1" type="ORF">LCGC14_1500800</name>
</gene>
<accession>A0A0F9J434</accession>
<evidence type="ECO:0000313" key="1">
    <source>
        <dbReference type="EMBL" id="KKM64489.1"/>
    </source>
</evidence>